<dbReference type="RefSeq" id="WP_386451981.1">
    <property type="nucleotide sequence ID" value="NZ_JBHSFH010000015.1"/>
</dbReference>
<evidence type="ECO:0000313" key="7">
    <source>
        <dbReference type="EMBL" id="MFC4497343.1"/>
    </source>
</evidence>
<reference evidence="8" key="1">
    <citation type="journal article" date="2019" name="Int. J. Syst. Evol. Microbiol.">
        <title>The Global Catalogue of Microorganisms (GCM) 10K type strain sequencing project: providing services to taxonomists for standard genome sequencing and annotation.</title>
        <authorList>
            <consortium name="The Broad Institute Genomics Platform"/>
            <consortium name="The Broad Institute Genome Sequencing Center for Infectious Disease"/>
            <person name="Wu L."/>
            <person name="Ma J."/>
        </authorList>
    </citation>
    <scope>NUCLEOTIDE SEQUENCE [LARGE SCALE GENOMIC DNA]</scope>
    <source>
        <strain evidence="8">CGMCC 4.7357</strain>
    </source>
</reference>
<feature type="chain" id="PRO_5045062568" evidence="5">
    <location>
        <begin position="28"/>
        <end position="551"/>
    </location>
</feature>
<dbReference type="PANTHER" id="PTHR43248:SF29">
    <property type="entry name" value="TRIPEPTIDYL AMINOPEPTIDASE"/>
    <property type="match status" value="1"/>
</dbReference>
<keyword evidence="3 7" id="KW-0378">Hydrolase</keyword>
<keyword evidence="8" id="KW-1185">Reference proteome</keyword>
<proteinExistence type="inferred from homology"/>
<accession>A0ABV9AFJ6</accession>
<evidence type="ECO:0000313" key="8">
    <source>
        <dbReference type="Proteomes" id="UP001595997"/>
    </source>
</evidence>
<name>A0ABV9AFJ6_9ACTN</name>
<keyword evidence="2 5" id="KW-0732">Signal</keyword>
<feature type="domain" description="AB hydrolase-1" evidence="6">
    <location>
        <begin position="96"/>
        <end position="465"/>
    </location>
</feature>
<feature type="signal peptide" evidence="5">
    <location>
        <begin position="1"/>
        <end position="27"/>
    </location>
</feature>
<sequence length="551" mass="58325">MRRRVIAVHSAAVVMLAGVLTAIPVTANAGAGQQDGTSSAGAAGSALKWKDCGTENYPELQCATLRVPLDHSRPGGKKISIALSRIEHTASKSQGPLLVNPGGPGGSGLSLAGFVAGSLPKKVAAQYDVIGFDPRGVGKSEPALDCKPGYFDPVRPDSVPRSAKDERANVKRAKGFADACGKKHGKLLQHIDTVSAAEDMELVRRALGSKKINYFGYSYGTYLGAVYAKLHPERIRRAVLDSVVDPDGVWYDNNLAQDHAFDARHKAFAAWVAEHDGTYGLGTDPAAVEKTWYKMRDAVRKEPAGGKVGPAELEDTFLPGGYFNGYWPDLAAAFAAFVNDDDPEPLAEAYDAFAAIDAGGDNGYSVYTGVQCRDASWPRDWGTWRRDMAEAHAKSPFMTWNNAWYNAPCAFWPVDSLKAPEVSNKKLPPVLLFQATEDAATPYGGGVSMHRKLRGSSLVVEEGGGNHGITLSGSECLDGHLSEYLATGKVPKGKGSGDADAVCAALPDPEPVSPEAAESAVPTPYGPESAGGLRSGDRSGAELHGLVGFRK</sequence>
<dbReference type="Pfam" id="PF00561">
    <property type="entry name" value="Abhydrolase_1"/>
    <property type="match status" value="1"/>
</dbReference>
<dbReference type="EMBL" id="JBHSFH010000015">
    <property type="protein sequence ID" value="MFC4497343.1"/>
    <property type="molecule type" value="Genomic_DNA"/>
</dbReference>
<dbReference type="GO" id="GO:0016787">
    <property type="term" value="F:hydrolase activity"/>
    <property type="evidence" value="ECO:0007669"/>
    <property type="project" value="UniProtKB-KW"/>
</dbReference>
<dbReference type="Gene3D" id="3.40.50.1820">
    <property type="entry name" value="alpha/beta hydrolase"/>
    <property type="match status" value="1"/>
</dbReference>
<protein>
    <submittedName>
        <fullName evidence="7">Alpha/beta hydrolase</fullName>
    </submittedName>
</protein>
<dbReference type="InterPro" id="IPR029058">
    <property type="entry name" value="AB_hydrolase_fold"/>
</dbReference>
<evidence type="ECO:0000256" key="3">
    <source>
        <dbReference type="ARBA" id="ARBA00022801"/>
    </source>
</evidence>
<evidence type="ECO:0000256" key="4">
    <source>
        <dbReference type="SAM" id="MobiDB-lite"/>
    </source>
</evidence>
<evidence type="ECO:0000256" key="5">
    <source>
        <dbReference type="SAM" id="SignalP"/>
    </source>
</evidence>
<comment type="caution">
    <text evidence="7">The sequence shown here is derived from an EMBL/GenBank/DDBJ whole genome shotgun (WGS) entry which is preliminary data.</text>
</comment>
<dbReference type="InterPro" id="IPR051601">
    <property type="entry name" value="Serine_prot/Carboxylest_S33"/>
</dbReference>
<organism evidence="7 8">
    <name type="scientific">Streptomyces ovatisporus</name>
    <dbReference type="NCBI Taxonomy" id="1128682"/>
    <lineage>
        <taxon>Bacteria</taxon>
        <taxon>Bacillati</taxon>
        <taxon>Actinomycetota</taxon>
        <taxon>Actinomycetes</taxon>
        <taxon>Kitasatosporales</taxon>
        <taxon>Streptomycetaceae</taxon>
        <taxon>Streptomyces</taxon>
    </lineage>
</organism>
<feature type="region of interest" description="Disordered" evidence="4">
    <location>
        <begin position="507"/>
        <end position="551"/>
    </location>
</feature>
<dbReference type="PANTHER" id="PTHR43248">
    <property type="entry name" value="2-SUCCINYL-6-HYDROXY-2,4-CYCLOHEXADIENE-1-CARBOXYLATE SYNTHASE"/>
    <property type="match status" value="1"/>
</dbReference>
<evidence type="ECO:0000259" key="6">
    <source>
        <dbReference type="Pfam" id="PF00561"/>
    </source>
</evidence>
<evidence type="ECO:0000256" key="2">
    <source>
        <dbReference type="ARBA" id="ARBA00022729"/>
    </source>
</evidence>
<evidence type="ECO:0000256" key="1">
    <source>
        <dbReference type="ARBA" id="ARBA00010088"/>
    </source>
</evidence>
<gene>
    <name evidence="7" type="ORF">ACFPA8_24740</name>
</gene>
<comment type="similarity">
    <text evidence="1">Belongs to the peptidase S33 family.</text>
</comment>
<dbReference type="Proteomes" id="UP001595997">
    <property type="component" value="Unassembled WGS sequence"/>
</dbReference>
<dbReference type="InterPro" id="IPR000073">
    <property type="entry name" value="AB_hydrolase_1"/>
</dbReference>
<dbReference type="SUPFAM" id="SSF53474">
    <property type="entry name" value="alpha/beta-Hydrolases"/>
    <property type="match status" value="1"/>
</dbReference>